<proteinExistence type="predicted"/>
<sequence>MAQPHKAYGMRYRTPNRIHEQDYILNYDYDL</sequence>
<reference evidence="1" key="1">
    <citation type="submission" date="2018-05" db="EMBL/GenBank/DDBJ databases">
        <authorList>
            <person name="Lanie J.A."/>
            <person name="Ng W.-L."/>
            <person name="Kazmierczak K.M."/>
            <person name="Andrzejewski T.M."/>
            <person name="Davidsen T.M."/>
            <person name="Wayne K.J."/>
            <person name="Tettelin H."/>
            <person name="Glass J.I."/>
            <person name="Rusch D."/>
            <person name="Podicherti R."/>
            <person name="Tsui H.-C.T."/>
            <person name="Winkler M.E."/>
        </authorList>
    </citation>
    <scope>NUCLEOTIDE SEQUENCE</scope>
</reference>
<gene>
    <name evidence="1" type="ORF">METZ01_LOCUS97739</name>
</gene>
<protein>
    <submittedName>
        <fullName evidence="1">Uncharacterized protein</fullName>
    </submittedName>
</protein>
<dbReference type="AlphaFoldDB" id="A0A381VX88"/>
<name>A0A381VX88_9ZZZZ</name>
<evidence type="ECO:0000313" key="1">
    <source>
        <dbReference type="EMBL" id="SVA44885.1"/>
    </source>
</evidence>
<organism evidence="1">
    <name type="scientific">marine metagenome</name>
    <dbReference type="NCBI Taxonomy" id="408172"/>
    <lineage>
        <taxon>unclassified sequences</taxon>
        <taxon>metagenomes</taxon>
        <taxon>ecological metagenomes</taxon>
    </lineage>
</organism>
<dbReference type="EMBL" id="UINC01010056">
    <property type="protein sequence ID" value="SVA44885.1"/>
    <property type="molecule type" value="Genomic_DNA"/>
</dbReference>
<accession>A0A381VX88</accession>